<reference evidence="1 2" key="1">
    <citation type="journal article" date="2015" name="Plant Cell">
        <title>Oil accumulation by the oleaginous diatom Fistulifera solaris as revealed by the genome and transcriptome.</title>
        <authorList>
            <person name="Tanaka T."/>
            <person name="Maeda Y."/>
            <person name="Veluchamy A."/>
            <person name="Tanaka M."/>
            <person name="Abida H."/>
            <person name="Marechal E."/>
            <person name="Bowler C."/>
            <person name="Muto M."/>
            <person name="Sunaga Y."/>
            <person name="Tanaka M."/>
            <person name="Yoshino T."/>
            <person name="Taniguchi T."/>
            <person name="Fukuda Y."/>
            <person name="Nemoto M."/>
            <person name="Matsumoto M."/>
            <person name="Wong P.S."/>
            <person name="Aburatani S."/>
            <person name="Fujibuchi W."/>
        </authorList>
    </citation>
    <scope>NUCLEOTIDE SEQUENCE [LARGE SCALE GENOMIC DNA]</scope>
    <source>
        <strain evidence="1 2">JPCC DA0580</strain>
    </source>
</reference>
<evidence type="ECO:0000313" key="2">
    <source>
        <dbReference type="Proteomes" id="UP000198406"/>
    </source>
</evidence>
<protein>
    <submittedName>
        <fullName evidence="1">Uncharacterized protein</fullName>
    </submittedName>
</protein>
<comment type="caution">
    <text evidence="1">The sequence shown here is derived from an EMBL/GenBank/DDBJ whole genome shotgun (WGS) entry which is preliminary data.</text>
</comment>
<dbReference type="EMBL" id="BDSP01000067">
    <property type="protein sequence ID" value="GAX13469.1"/>
    <property type="molecule type" value="Genomic_DNA"/>
</dbReference>
<proteinExistence type="predicted"/>
<sequence>MSPLDLFPWAERVIWRDTKLLSKKVLPHSYMDYFNKTVQRLDTCASMMSQPIHDSSMGNRWEDLEFPEYKAHCGAVVDAAIKRPTVSDRLETLVDQCQLMLQHYEAEPRIDGTMFLDRTLIDSALMVWDMRTVRCKKYIPDLGCSWLDEIHCFSDRDQVSFGRALDASGVSVSKKLPNGDQIFFKDNRPTVHIARPDCHWYFQALDICYGPNYENFRVAVVIAGTYQRFMFSSNVEHVLAPLVRQSHNVDLYLSLTTAKTNSYRFKGSFHPDPLLNGKDGTELKDTIISEVNRVGASVQTLFVSDQIDVDNDPLVTPMFRQIQQKYANQNPLEYFPALDVRNDEVRTRNAVGNLNFLRLFRAVENLWESAVERERASGKQYNYILFLRDDSLWFRDFHLSGVVALGGDLFIPACDARDPPRDPHELCDHGMVARRGVADIFGRYFSTVFKLDLAGCAANLTDSFTKQGKRGCNTEMILKWTADTHNVNVTRVGQGYMQFQRSARVQTVNGTITECFHKYCQSRHDPLILGTKHADMKLCKSLELK</sequence>
<keyword evidence="2" id="KW-1185">Reference proteome</keyword>
<dbReference type="OrthoDB" id="37140at2759"/>
<organism evidence="1 2">
    <name type="scientific">Fistulifera solaris</name>
    <name type="common">Oleaginous diatom</name>
    <dbReference type="NCBI Taxonomy" id="1519565"/>
    <lineage>
        <taxon>Eukaryota</taxon>
        <taxon>Sar</taxon>
        <taxon>Stramenopiles</taxon>
        <taxon>Ochrophyta</taxon>
        <taxon>Bacillariophyta</taxon>
        <taxon>Bacillariophyceae</taxon>
        <taxon>Bacillariophycidae</taxon>
        <taxon>Naviculales</taxon>
        <taxon>Naviculaceae</taxon>
        <taxon>Fistulifera</taxon>
    </lineage>
</organism>
<dbReference type="InParanoid" id="A0A1Z5JHJ6"/>
<evidence type="ECO:0000313" key="1">
    <source>
        <dbReference type="EMBL" id="GAX13469.1"/>
    </source>
</evidence>
<accession>A0A1Z5JHJ6</accession>
<dbReference type="Proteomes" id="UP000198406">
    <property type="component" value="Unassembled WGS sequence"/>
</dbReference>
<dbReference type="AlphaFoldDB" id="A0A1Z5JHJ6"/>
<name>A0A1Z5JHJ6_FISSO</name>
<gene>
    <name evidence="1" type="ORF">FisN_36Lu044</name>
</gene>